<feature type="transmembrane region" description="Helical" evidence="1">
    <location>
        <begin position="20"/>
        <end position="37"/>
    </location>
</feature>
<sequence length="199" mass="22192">MATAASKASPGLIASLNGRYHRAALAIYMAVVVAHWAEHLVQAYQIWVLGWARPEARGVLGMPFPWLVSSEWLHYGYAIVMLVGLFLFRPGFTGRAKAWWTVALALQFWHHIEHALLLIQAHSSFRLPGTEVPTSLLQLVVPRVELHLFYNSVVFIPMLIAMYLHLRPNPAEQAAMRCSCAGRTDRVVGPRQPAPVAGH</sequence>
<evidence type="ECO:0000256" key="1">
    <source>
        <dbReference type="SAM" id="Phobius"/>
    </source>
</evidence>
<accession>A0A2W2FRA7</accession>
<feature type="transmembrane region" description="Helical" evidence="1">
    <location>
        <begin position="148"/>
        <end position="166"/>
    </location>
</feature>
<gene>
    <name evidence="2" type="ORF">C1I95_00240</name>
</gene>
<keyword evidence="3" id="KW-1185">Reference proteome</keyword>
<dbReference type="RefSeq" id="WP_111211672.1">
    <property type="nucleotide sequence ID" value="NZ_POTY01000001.1"/>
</dbReference>
<dbReference type="EMBL" id="POTY01000001">
    <property type="protein sequence ID" value="PZG24387.1"/>
    <property type="molecule type" value="Genomic_DNA"/>
</dbReference>
<organism evidence="2 3">
    <name type="scientific">Micromonospora craterilacus</name>
    <dbReference type="NCBI Taxonomy" id="1655439"/>
    <lineage>
        <taxon>Bacteria</taxon>
        <taxon>Bacillati</taxon>
        <taxon>Actinomycetota</taxon>
        <taxon>Actinomycetes</taxon>
        <taxon>Micromonosporales</taxon>
        <taxon>Micromonosporaceae</taxon>
        <taxon>Micromonospora</taxon>
    </lineage>
</organism>
<protein>
    <submittedName>
        <fullName evidence="2">Uncharacterized protein</fullName>
    </submittedName>
</protein>
<dbReference type="AlphaFoldDB" id="A0A2W2FRA7"/>
<evidence type="ECO:0000313" key="2">
    <source>
        <dbReference type="EMBL" id="PZG24387.1"/>
    </source>
</evidence>
<keyword evidence="1" id="KW-1133">Transmembrane helix</keyword>
<dbReference type="OrthoDB" id="3619281at2"/>
<keyword evidence="1" id="KW-0812">Transmembrane</keyword>
<dbReference type="Proteomes" id="UP000248924">
    <property type="component" value="Unassembled WGS sequence"/>
</dbReference>
<reference evidence="2 3" key="1">
    <citation type="submission" date="2018-01" db="EMBL/GenBank/DDBJ databases">
        <title>Draft genome sequence of Jishengella sp. NA12.</title>
        <authorList>
            <person name="Sahin N."/>
            <person name="Ay H."/>
            <person name="Saygin H."/>
        </authorList>
    </citation>
    <scope>NUCLEOTIDE SEQUENCE [LARGE SCALE GENOMIC DNA]</scope>
    <source>
        <strain evidence="2 3">NA12</strain>
    </source>
</reference>
<feature type="transmembrane region" description="Helical" evidence="1">
    <location>
        <begin position="72"/>
        <end position="88"/>
    </location>
</feature>
<name>A0A2W2FRA7_9ACTN</name>
<proteinExistence type="predicted"/>
<keyword evidence="1" id="KW-0472">Membrane</keyword>
<comment type="caution">
    <text evidence="2">The sequence shown here is derived from an EMBL/GenBank/DDBJ whole genome shotgun (WGS) entry which is preliminary data.</text>
</comment>
<evidence type="ECO:0000313" key="3">
    <source>
        <dbReference type="Proteomes" id="UP000248924"/>
    </source>
</evidence>